<dbReference type="AlphaFoldDB" id="U5N8Z7"/>
<dbReference type="Proteomes" id="UP000017184">
    <property type="component" value="Chromosome"/>
</dbReference>
<proteinExistence type="predicted"/>
<protein>
    <submittedName>
        <fullName evidence="1">Uncharacterized protein</fullName>
    </submittedName>
</protein>
<dbReference type="KEGG" id="cbx:Cenrod_1945"/>
<sequence length="37" mass="4119">MSYSAMGDVLNMVLCIVAWAMEQCLLHQYCPAVEQAV</sequence>
<dbReference type="HOGENOM" id="CLU_3341792_0_0_4"/>
<dbReference type="EMBL" id="CP004885">
    <property type="protein sequence ID" value="AGX88021.1"/>
    <property type="molecule type" value="Genomic_DNA"/>
</dbReference>
<evidence type="ECO:0000313" key="1">
    <source>
        <dbReference type="EMBL" id="AGX88021.1"/>
    </source>
</evidence>
<name>U5N8Z7_9BURK</name>
<evidence type="ECO:0000313" key="2">
    <source>
        <dbReference type="Proteomes" id="UP000017184"/>
    </source>
</evidence>
<organism evidence="1 2">
    <name type="scientific">Candidatus Symbiobacter mobilis CR</name>
    <dbReference type="NCBI Taxonomy" id="946483"/>
    <lineage>
        <taxon>Bacteria</taxon>
        <taxon>Pseudomonadati</taxon>
        <taxon>Pseudomonadota</taxon>
        <taxon>Betaproteobacteria</taxon>
        <taxon>Burkholderiales</taxon>
        <taxon>Comamonadaceae</taxon>
    </lineage>
</organism>
<gene>
    <name evidence="1" type="ORF">Cenrod_1945</name>
</gene>
<accession>U5N8Z7</accession>
<reference evidence="1 2" key="1">
    <citation type="journal article" date="2013" name="Genome Biol.">
        <title>Genomic analysis reveals key aspects of prokaryotic symbiosis in the phototrophic consortium "Chlorochromatium aggregatum".</title>
        <authorList>
            <person name="Liu Z."/>
            <person name="Muller J."/>
            <person name="Li T."/>
            <person name="Alvey R.M."/>
            <person name="Vogl K."/>
            <person name="Frigaard N.U."/>
            <person name="Rockwell N.C."/>
            <person name="Boyd E.S."/>
            <person name="Tomsho L.P."/>
            <person name="Schuster S.C."/>
            <person name="Henke P."/>
            <person name="Rohde M."/>
            <person name="Overmann J."/>
            <person name="Bryant D.A."/>
        </authorList>
    </citation>
    <scope>NUCLEOTIDE SEQUENCE [LARGE SCALE GENOMIC DNA]</scope>
    <source>
        <strain evidence="1">CR</strain>
    </source>
</reference>
<keyword evidence="2" id="KW-1185">Reference proteome</keyword>